<accession>A0A3N4LR82</accession>
<dbReference type="PANTHER" id="PTHR37325:SF1">
    <property type="entry name" value="OXIDOREDUCTASE 21 KDA SUBUNIT, PUTATIVE (AFU_ORTHOLOGUE AFUA_4G05910)-RELATED"/>
    <property type="match status" value="1"/>
</dbReference>
<evidence type="ECO:0000313" key="1">
    <source>
        <dbReference type="EMBL" id="RPB24039.1"/>
    </source>
</evidence>
<proteinExistence type="predicted"/>
<dbReference type="Proteomes" id="UP000267821">
    <property type="component" value="Unassembled WGS sequence"/>
</dbReference>
<keyword evidence="3" id="KW-1185">Reference proteome</keyword>
<dbReference type="AlphaFoldDB" id="A0A3N4LR82"/>
<dbReference type="PANTHER" id="PTHR37325">
    <property type="entry name" value="OXIDOREDUCTASE 21 KDA SUBUNIT, PUTATIVE (AFU_ORTHOLOGUE AFUA_4G05910)-RELATED"/>
    <property type="match status" value="1"/>
</dbReference>
<evidence type="ECO:0000313" key="2">
    <source>
        <dbReference type="EMBL" id="RPB28400.1"/>
    </source>
</evidence>
<reference evidence="1 3" key="1">
    <citation type="journal article" date="2018" name="Nat. Ecol. Evol.">
        <title>Pezizomycetes genomes reveal the molecular basis of ectomycorrhizal truffle lifestyle.</title>
        <authorList>
            <person name="Murat C."/>
            <person name="Payen T."/>
            <person name="Noel B."/>
            <person name="Kuo A."/>
            <person name="Morin E."/>
            <person name="Chen J."/>
            <person name="Kohler A."/>
            <person name="Krizsan K."/>
            <person name="Balestrini R."/>
            <person name="Da Silva C."/>
            <person name="Montanini B."/>
            <person name="Hainaut M."/>
            <person name="Levati E."/>
            <person name="Barry K.W."/>
            <person name="Belfiori B."/>
            <person name="Cichocki N."/>
            <person name="Clum A."/>
            <person name="Dockter R.B."/>
            <person name="Fauchery L."/>
            <person name="Guy J."/>
            <person name="Iotti M."/>
            <person name="Le Tacon F."/>
            <person name="Lindquist E.A."/>
            <person name="Lipzen A."/>
            <person name="Malagnac F."/>
            <person name="Mello A."/>
            <person name="Molinier V."/>
            <person name="Miyauchi S."/>
            <person name="Poulain J."/>
            <person name="Riccioni C."/>
            <person name="Rubini A."/>
            <person name="Sitrit Y."/>
            <person name="Splivallo R."/>
            <person name="Traeger S."/>
            <person name="Wang M."/>
            <person name="Zifcakova L."/>
            <person name="Wipf D."/>
            <person name="Zambonelli A."/>
            <person name="Paolocci F."/>
            <person name="Nowrousian M."/>
            <person name="Ottonello S."/>
            <person name="Baldrian P."/>
            <person name="Spatafora J.W."/>
            <person name="Henrissat B."/>
            <person name="Nagy L.G."/>
            <person name="Aury J.M."/>
            <person name="Wincker P."/>
            <person name="Grigoriev I.V."/>
            <person name="Bonfante P."/>
            <person name="Martin F.M."/>
        </authorList>
    </citation>
    <scope>NUCLEOTIDE SEQUENCE [LARGE SCALE GENOMIC DNA]</scope>
    <source>
        <strain evidence="1 3">ATCC MYA-4762</strain>
    </source>
</reference>
<dbReference type="InterPro" id="IPR016813">
    <property type="entry name" value="NADH_Ub_cplx-1_21kDa"/>
</dbReference>
<dbReference type="OrthoDB" id="2093493at2759"/>
<dbReference type="CDD" id="cd22849">
    <property type="entry name" value="NuzM"/>
    <property type="match status" value="1"/>
</dbReference>
<name>A0A3N4LR82_9PEZI</name>
<organism evidence="1 3">
    <name type="scientific">Terfezia boudieri ATCC MYA-4762</name>
    <dbReference type="NCBI Taxonomy" id="1051890"/>
    <lineage>
        <taxon>Eukaryota</taxon>
        <taxon>Fungi</taxon>
        <taxon>Dikarya</taxon>
        <taxon>Ascomycota</taxon>
        <taxon>Pezizomycotina</taxon>
        <taxon>Pezizomycetes</taxon>
        <taxon>Pezizales</taxon>
        <taxon>Pezizaceae</taxon>
        <taxon>Terfezia</taxon>
    </lineage>
</organism>
<evidence type="ECO:0000313" key="3">
    <source>
        <dbReference type="Proteomes" id="UP000267821"/>
    </source>
</evidence>
<protein>
    <submittedName>
        <fullName evidence="1">21 kDa subunit of NADH dehydrogenase</fullName>
    </submittedName>
</protein>
<dbReference type="PIRSF" id="PIRSF022976">
    <property type="entry name" value="NADH_Oxi_21kDa"/>
    <property type="match status" value="1"/>
</dbReference>
<dbReference type="EMBL" id="ML121529">
    <property type="protein sequence ID" value="RPB28400.1"/>
    <property type="molecule type" value="Genomic_DNA"/>
</dbReference>
<sequence length="178" mass="19418">MSAGGVQSVYKKYTVGSRGVWEKIRRFLAIDPNRSTGVPINAKFRIPAPGSVSPYDYDDPVTLPAADIAGNPYWKRDNRRNYPQLSTVTQQDVVGLLELGSKAAPRIADGEQGMKQLAEVKQGSVVLAEVLKRKGETGMLAKEVLGENGMPPLPGKGMTWAMHTDGGFPPEYPCRIFK</sequence>
<gene>
    <name evidence="2" type="ORF">L211DRAFT_855370</name>
    <name evidence="1" type="ORF">L211DRAFT_857367</name>
</gene>
<dbReference type="EMBL" id="ML121543">
    <property type="protein sequence ID" value="RPB24039.1"/>
    <property type="molecule type" value="Genomic_DNA"/>
</dbReference>
<dbReference type="STRING" id="1051890.A0A3N4LR82"/>